<accession>A0A9P0DIL6</accession>
<feature type="compositionally biased region" description="Polar residues" evidence="4">
    <location>
        <begin position="1"/>
        <end position="13"/>
    </location>
</feature>
<dbReference type="Gene3D" id="1.10.287.1490">
    <property type="match status" value="1"/>
</dbReference>
<sequence>MATTDSGTETLFSDDSPCRDLGRSPSVCSGYGAEGRPREAGLAPPNIQPHSGVLENGKVVIRPIAFKPSTMSHGGRFGLAGERYGSTPILTRPGSRLTLYGSSNDIHQQAYSMTNYSLDRKLRSSGHSTTSSPPLATSSLSSLPHSKLISYDSLESVRKSPISNADSSLTNKPSYHMLISGSNEGSLMDLTPSPSDSGVSELEAALRDRDSELAYLRQTMEHNEQVIFRVYQEKEKVWERELKRLKNVQDSRLRTSAQKVVKLEQMLMMQTYQQQQEKKRLCADVQRSNLQCDRLLQEVSELRGRLEETEWGLCQKTGEISLLKTQLKEFQNDHVNKCQELLQLRSDHRELTHHLEERNNQIEDLKCSNASKNEEILQLKGELARLSNKAPEQYDSLESGRKSYGDSDDLETEIKGLRHKLSDASINDYSSVEPGYRGPFISQEDSLEDLEIQKLNGLSNQQDGFFEIERLRQALVTKTQQFERERSTWAQEKEKVLKYQRQLQLNYVQMFRRARALESEIQNLSIEFEFDKTGPEKNVDSSHNVH</sequence>
<feature type="compositionally biased region" description="Low complexity" evidence="4">
    <location>
        <begin position="127"/>
        <end position="141"/>
    </location>
</feature>
<dbReference type="Pfam" id="PF06818">
    <property type="entry name" value="Fez1"/>
    <property type="match status" value="1"/>
</dbReference>
<gene>
    <name evidence="5" type="ORF">PHAECO_LOCUS5524</name>
</gene>
<reference evidence="5" key="2">
    <citation type="submission" date="2022-10" db="EMBL/GenBank/DDBJ databases">
        <authorList>
            <consortium name="ENA_rothamsted_submissions"/>
            <consortium name="culmorum"/>
            <person name="King R."/>
        </authorList>
    </citation>
    <scope>NUCLEOTIDE SEQUENCE</scope>
</reference>
<dbReference type="AlphaFoldDB" id="A0A9P0DIL6"/>
<evidence type="ECO:0000256" key="1">
    <source>
        <dbReference type="ARBA" id="ARBA00004496"/>
    </source>
</evidence>
<reference evidence="5" key="1">
    <citation type="submission" date="2022-01" db="EMBL/GenBank/DDBJ databases">
        <authorList>
            <person name="King R."/>
        </authorList>
    </citation>
    <scope>NUCLEOTIDE SEQUENCE</scope>
</reference>
<dbReference type="PANTHER" id="PTHR19354">
    <property type="entry name" value="ZIPPER PUTATIVE TUMOR SUPPRESSOR 2 HOMOLOG-LIKE PROTEIN-RELATED"/>
    <property type="match status" value="1"/>
</dbReference>
<organism evidence="5 6">
    <name type="scientific">Phaedon cochleariae</name>
    <name type="common">Mustard beetle</name>
    <dbReference type="NCBI Taxonomy" id="80249"/>
    <lineage>
        <taxon>Eukaryota</taxon>
        <taxon>Metazoa</taxon>
        <taxon>Ecdysozoa</taxon>
        <taxon>Arthropoda</taxon>
        <taxon>Hexapoda</taxon>
        <taxon>Insecta</taxon>
        <taxon>Pterygota</taxon>
        <taxon>Neoptera</taxon>
        <taxon>Endopterygota</taxon>
        <taxon>Coleoptera</taxon>
        <taxon>Polyphaga</taxon>
        <taxon>Cucujiformia</taxon>
        <taxon>Chrysomeloidea</taxon>
        <taxon>Chrysomelidae</taxon>
        <taxon>Chrysomelinae</taxon>
        <taxon>Chrysomelini</taxon>
        <taxon>Phaedon</taxon>
    </lineage>
</organism>
<dbReference type="InterPro" id="IPR045329">
    <property type="entry name" value="LZTS"/>
</dbReference>
<feature type="region of interest" description="Disordered" evidence="4">
    <location>
        <begin position="1"/>
        <end position="54"/>
    </location>
</feature>
<keyword evidence="2" id="KW-0963">Cytoplasm</keyword>
<evidence type="ECO:0000313" key="5">
    <source>
        <dbReference type="EMBL" id="CAH1155128.1"/>
    </source>
</evidence>
<name>A0A9P0DIL6_PHACE</name>
<proteinExistence type="predicted"/>
<keyword evidence="3" id="KW-0175">Coiled coil</keyword>
<evidence type="ECO:0000313" key="6">
    <source>
        <dbReference type="Proteomes" id="UP001153737"/>
    </source>
</evidence>
<dbReference type="OrthoDB" id="10030037at2759"/>
<protein>
    <submittedName>
        <fullName evidence="5">Uncharacterized protein</fullName>
    </submittedName>
</protein>
<evidence type="ECO:0000256" key="4">
    <source>
        <dbReference type="SAM" id="MobiDB-lite"/>
    </source>
</evidence>
<evidence type="ECO:0000256" key="3">
    <source>
        <dbReference type="ARBA" id="ARBA00023054"/>
    </source>
</evidence>
<evidence type="ECO:0000256" key="2">
    <source>
        <dbReference type="ARBA" id="ARBA00022490"/>
    </source>
</evidence>
<feature type="region of interest" description="Disordered" evidence="4">
    <location>
        <begin position="388"/>
        <end position="408"/>
    </location>
</feature>
<keyword evidence="6" id="KW-1185">Reference proteome</keyword>
<comment type="subcellular location">
    <subcellularLocation>
        <location evidence="1">Cytoplasm</location>
    </subcellularLocation>
</comment>
<feature type="region of interest" description="Disordered" evidence="4">
    <location>
        <begin position="122"/>
        <end position="141"/>
    </location>
</feature>
<dbReference type="GO" id="GO:0005737">
    <property type="term" value="C:cytoplasm"/>
    <property type="evidence" value="ECO:0007669"/>
    <property type="project" value="UniProtKB-SubCell"/>
</dbReference>
<dbReference type="PANTHER" id="PTHR19354:SF2">
    <property type="entry name" value="LEUCINE-RICH REPEAT-CONTAINING PROTEIN DDB_G0290503"/>
    <property type="match status" value="1"/>
</dbReference>
<dbReference type="EMBL" id="OU896723">
    <property type="protein sequence ID" value="CAH1155128.1"/>
    <property type="molecule type" value="Genomic_DNA"/>
</dbReference>
<dbReference type="Proteomes" id="UP001153737">
    <property type="component" value="Chromosome 17"/>
</dbReference>